<sequence>MLVISVGIELREREDGEQEAHKKFHKVWRKTEKDAEVSGTAMPNDLQLMAIWFGDGSHHSREQSSRSWIGIIIYYIRRVHAEAIRAYSTGVNSIPFDDALVRASMSADTSISTSTVAIARTSEMLTRDSSTPPSFHALGPTSPLPNPTDGVPPSSRDAT</sequence>
<reference evidence="2" key="1">
    <citation type="journal article" date="2023" name="Nat. Plants">
        <title>Single-cell RNA sequencing provides a high-resolution roadmap for understanding the multicellular compartmentation of specialized metabolism.</title>
        <authorList>
            <person name="Sun S."/>
            <person name="Shen X."/>
            <person name="Li Y."/>
            <person name="Li Y."/>
            <person name="Wang S."/>
            <person name="Li R."/>
            <person name="Zhang H."/>
            <person name="Shen G."/>
            <person name="Guo B."/>
            <person name="Wei J."/>
            <person name="Xu J."/>
            <person name="St-Pierre B."/>
            <person name="Chen S."/>
            <person name="Sun C."/>
        </authorList>
    </citation>
    <scope>NUCLEOTIDE SEQUENCE [LARGE SCALE GENOMIC DNA]</scope>
</reference>
<name>A0ACB9ZJE2_CATRO</name>
<gene>
    <name evidence="1" type="ORF">M9H77_33695</name>
</gene>
<proteinExistence type="predicted"/>
<comment type="caution">
    <text evidence="1">The sequence shown here is derived from an EMBL/GenBank/DDBJ whole genome shotgun (WGS) entry which is preliminary data.</text>
</comment>
<evidence type="ECO:0000313" key="2">
    <source>
        <dbReference type="Proteomes" id="UP001060085"/>
    </source>
</evidence>
<evidence type="ECO:0000313" key="1">
    <source>
        <dbReference type="EMBL" id="KAI5647690.1"/>
    </source>
</evidence>
<accession>A0ACB9ZJE2</accession>
<keyword evidence="2" id="KW-1185">Reference proteome</keyword>
<dbReference type="Proteomes" id="UP001060085">
    <property type="component" value="Linkage Group LG08"/>
</dbReference>
<dbReference type="EMBL" id="CM044708">
    <property type="protein sequence ID" value="KAI5647690.1"/>
    <property type="molecule type" value="Genomic_DNA"/>
</dbReference>
<protein>
    <submittedName>
        <fullName evidence="1">Uncharacterized protein</fullName>
    </submittedName>
</protein>
<organism evidence="1 2">
    <name type="scientific">Catharanthus roseus</name>
    <name type="common">Madagascar periwinkle</name>
    <name type="synonym">Vinca rosea</name>
    <dbReference type="NCBI Taxonomy" id="4058"/>
    <lineage>
        <taxon>Eukaryota</taxon>
        <taxon>Viridiplantae</taxon>
        <taxon>Streptophyta</taxon>
        <taxon>Embryophyta</taxon>
        <taxon>Tracheophyta</taxon>
        <taxon>Spermatophyta</taxon>
        <taxon>Magnoliopsida</taxon>
        <taxon>eudicotyledons</taxon>
        <taxon>Gunneridae</taxon>
        <taxon>Pentapetalae</taxon>
        <taxon>asterids</taxon>
        <taxon>lamiids</taxon>
        <taxon>Gentianales</taxon>
        <taxon>Apocynaceae</taxon>
        <taxon>Rauvolfioideae</taxon>
        <taxon>Vinceae</taxon>
        <taxon>Catharanthinae</taxon>
        <taxon>Catharanthus</taxon>
    </lineage>
</organism>